<evidence type="ECO:0000313" key="5">
    <source>
        <dbReference type="Proteomes" id="UP000029578"/>
    </source>
</evidence>
<name>A0A096B3E8_9BACT</name>
<dbReference type="InterPro" id="IPR017938">
    <property type="entry name" value="Riboflavin_synthase-like_b-brl"/>
</dbReference>
<dbReference type="AlphaFoldDB" id="A0A096B3E8"/>
<comment type="cofactor">
    <cofactor evidence="1">
        <name>FAD</name>
        <dbReference type="ChEBI" id="CHEBI:57692"/>
    </cofactor>
    <text evidence="1">Binds 1 FAD per subunit.</text>
</comment>
<dbReference type="GO" id="GO:0051537">
    <property type="term" value="F:2 iron, 2 sulfur cluster binding"/>
    <property type="evidence" value="ECO:0007669"/>
    <property type="project" value="UniProtKB-KW"/>
</dbReference>
<protein>
    <submittedName>
        <fullName evidence="4">2-polyprenylphenol hydroxylase</fullName>
    </submittedName>
</protein>
<dbReference type="PANTHER" id="PTHR43513">
    <property type="entry name" value="DIHYDROOROTATE DEHYDROGENASE B (NAD(+)), ELECTRON TRANSFER SUBUNIT"/>
    <property type="match status" value="1"/>
</dbReference>
<feature type="non-terminal residue" evidence="4">
    <location>
        <position position="273"/>
    </location>
</feature>
<dbReference type="SUPFAM" id="SSF52343">
    <property type="entry name" value="Ferredoxin reductase-like, C-terminal NADP-linked domain"/>
    <property type="match status" value="1"/>
</dbReference>
<dbReference type="PROSITE" id="PS51384">
    <property type="entry name" value="FAD_FR"/>
    <property type="match status" value="1"/>
</dbReference>
<keyword evidence="2" id="KW-0411">Iron-sulfur</keyword>
<comment type="cofactor">
    <cofactor evidence="2">
        <name>[2Fe-2S] cluster</name>
        <dbReference type="ChEBI" id="CHEBI:190135"/>
    </cofactor>
    <text evidence="2">Binds 1 [2Fe-2S] cluster per subunit.</text>
</comment>
<sequence length="273" mass="29662">MNKIIRKQQFSEKVFCLEVEAPLIARSCRPGNFIIVRVDNHSERVPYTIAKSDPVKGTLTMVIQEVGRSSTKLCQLNEGDEIVDIVGPLGTPSHIENYGTIICAGGGIGIAAILPILTALKQAGNRVISVLAGRTKELVIMVDDVKKYSDEVIIMTDDGSYGERGVITVGVEKVIQREHVDKVLAIGPPIMMKFTSLLAKKYGIPNDVSLNTIMVDGTGMCGACRLTIGGKTRFVCIDGPEFDGDLVDWDEMFKRMGTFKDIETSPNPSEGGE</sequence>
<reference evidence="4 5" key="1">
    <citation type="submission" date="2014-07" db="EMBL/GenBank/DDBJ databases">
        <authorList>
            <person name="McCorrison J."/>
            <person name="Sanka R."/>
            <person name="Torralba M."/>
            <person name="Gillis M."/>
            <person name="Haft D.H."/>
            <person name="Methe B."/>
            <person name="Sutton G."/>
            <person name="Nelson K.E."/>
        </authorList>
    </citation>
    <scope>NUCLEOTIDE SEQUENCE [LARGE SCALE GENOMIC DNA]</scope>
    <source>
        <strain evidence="4 5">DNF00666</strain>
    </source>
</reference>
<evidence type="ECO:0000256" key="2">
    <source>
        <dbReference type="PIRSR" id="PIRSR006816-2"/>
    </source>
</evidence>
<comment type="caution">
    <text evidence="4">The sequence shown here is derived from an EMBL/GenBank/DDBJ whole genome shotgun (WGS) entry which is preliminary data.</text>
</comment>
<keyword evidence="1" id="KW-0274">FAD</keyword>
<dbReference type="GO" id="GO:0006221">
    <property type="term" value="P:pyrimidine nucleotide biosynthetic process"/>
    <property type="evidence" value="ECO:0007669"/>
    <property type="project" value="InterPro"/>
</dbReference>
<dbReference type="InterPro" id="IPR017927">
    <property type="entry name" value="FAD-bd_FR_type"/>
</dbReference>
<dbReference type="NCBIfam" id="NF004862">
    <property type="entry name" value="PRK06222.1"/>
    <property type="match status" value="1"/>
</dbReference>
<gene>
    <name evidence="4" type="ORF">HMPREF0661_02730</name>
</gene>
<dbReference type="Proteomes" id="UP000029578">
    <property type="component" value="Unassembled WGS sequence"/>
</dbReference>
<dbReference type="InterPro" id="IPR019480">
    <property type="entry name" value="Dihydroorotate_DH_Fe-S-bd"/>
</dbReference>
<evidence type="ECO:0000256" key="1">
    <source>
        <dbReference type="PIRSR" id="PIRSR006816-1"/>
    </source>
</evidence>
<dbReference type="PANTHER" id="PTHR43513:SF3">
    <property type="entry name" value="DIHYDROOROTATE DEHYDROGENASE B (NAD(+)), ELECTRON TRANSFER SUBUNIT-RELATED"/>
    <property type="match status" value="1"/>
</dbReference>
<feature type="binding site" evidence="2">
    <location>
        <position position="236"/>
    </location>
    <ligand>
        <name>[2Fe-2S] cluster</name>
        <dbReference type="ChEBI" id="CHEBI:190135"/>
    </ligand>
</feature>
<dbReference type="InterPro" id="IPR012165">
    <property type="entry name" value="Cyt_c3_hydrogenase_gsu"/>
</dbReference>
<dbReference type="Gene3D" id="3.40.50.80">
    <property type="entry name" value="Nucleotide-binding domain of ferredoxin-NADP reductase (FNR) module"/>
    <property type="match status" value="1"/>
</dbReference>
<keyword evidence="2" id="KW-0408">Iron</keyword>
<feature type="binding site" evidence="1">
    <location>
        <begin position="62"/>
        <end position="64"/>
    </location>
    <ligand>
        <name>FAD</name>
        <dbReference type="ChEBI" id="CHEBI:57692"/>
    </ligand>
</feature>
<dbReference type="GO" id="GO:0050660">
    <property type="term" value="F:flavin adenine dinucleotide binding"/>
    <property type="evidence" value="ECO:0007669"/>
    <property type="project" value="InterPro"/>
</dbReference>
<dbReference type="SUPFAM" id="SSF63380">
    <property type="entry name" value="Riboflavin synthase domain-like"/>
    <property type="match status" value="1"/>
</dbReference>
<dbReference type="EMBL" id="JRNS01000173">
    <property type="protein sequence ID" value="KGF53481.1"/>
    <property type="molecule type" value="Genomic_DNA"/>
</dbReference>
<dbReference type="GO" id="GO:0046872">
    <property type="term" value="F:metal ion binding"/>
    <property type="evidence" value="ECO:0007669"/>
    <property type="project" value="UniProtKB-KW"/>
</dbReference>
<evidence type="ECO:0000259" key="3">
    <source>
        <dbReference type="PROSITE" id="PS51384"/>
    </source>
</evidence>
<dbReference type="InterPro" id="IPR039261">
    <property type="entry name" value="FNR_nucleotide-bd"/>
</dbReference>
<proteinExistence type="predicted"/>
<dbReference type="Gene3D" id="2.40.30.10">
    <property type="entry name" value="Translation factors"/>
    <property type="match status" value="1"/>
</dbReference>
<organism evidence="4 5">
    <name type="scientific">Prevotella melaninogenica DNF00666</name>
    <dbReference type="NCBI Taxonomy" id="1401073"/>
    <lineage>
        <taxon>Bacteria</taxon>
        <taxon>Pseudomonadati</taxon>
        <taxon>Bacteroidota</taxon>
        <taxon>Bacteroidia</taxon>
        <taxon>Bacteroidales</taxon>
        <taxon>Prevotellaceae</taxon>
        <taxon>Prevotella</taxon>
    </lineage>
</organism>
<dbReference type="Pfam" id="PF10418">
    <property type="entry name" value="DHODB_Fe-S_bind"/>
    <property type="match status" value="1"/>
</dbReference>
<keyword evidence="2" id="KW-0479">Metal-binding</keyword>
<keyword evidence="1" id="KW-0285">Flavoprotein</keyword>
<accession>A0A096B3E8</accession>
<dbReference type="CDD" id="cd06219">
    <property type="entry name" value="DHOD_e_trans_like1"/>
    <property type="match status" value="1"/>
</dbReference>
<feature type="binding site" evidence="2">
    <location>
        <position position="221"/>
    </location>
    <ligand>
        <name>[2Fe-2S] cluster</name>
        <dbReference type="ChEBI" id="CHEBI:190135"/>
    </ligand>
</feature>
<dbReference type="GO" id="GO:0016491">
    <property type="term" value="F:oxidoreductase activity"/>
    <property type="evidence" value="ECO:0007669"/>
    <property type="project" value="InterPro"/>
</dbReference>
<evidence type="ECO:0000313" key="4">
    <source>
        <dbReference type="EMBL" id="KGF53481.1"/>
    </source>
</evidence>
<dbReference type="InterPro" id="IPR050353">
    <property type="entry name" value="PyrK_electron_transfer"/>
</dbReference>
<dbReference type="PIRSF" id="PIRSF006816">
    <property type="entry name" value="Cyc3_hyd_g"/>
    <property type="match status" value="1"/>
</dbReference>
<dbReference type="RefSeq" id="WP_036862573.1">
    <property type="nucleotide sequence ID" value="NZ_JRNS01000173.1"/>
</dbReference>
<keyword evidence="2" id="KW-0001">2Fe-2S</keyword>
<feature type="domain" description="FAD-binding FR-type" evidence="3">
    <location>
        <begin position="1"/>
        <end position="95"/>
    </location>
</feature>
<feature type="binding site" evidence="2">
    <location>
        <position position="224"/>
    </location>
    <ligand>
        <name>[2Fe-2S] cluster</name>
        <dbReference type="ChEBI" id="CHEBI:190135"/>
    </ligand>
</feature>